<dbReference type="Gene3D" id="3.30.560.10">
    <property type="entry name" value="Glucose Oxidase, domain 3"/>
    <property type="match status" value="1"/>
</dbReference>
<proteinExistence type="inferred from homology"/>
<evidence type="ECO:0000256" key="1">
    <source>
        <dbReference type="ARBA" id="ARBA00001974"/>
    </source>
</evidence>
<dbReference type="InterPro" id="IPR000172">
    <property type="entry name" value="GMC_OxRdtase_N"/>
</dbReference>
<evidence type="ECO:0000313" key="7">
    <source>
        <dbReference type="Proteomes" id="UP000050791"/>
    </source>
</evidence>
<dbReference type="Pfam" id="PF00732">
    <property type="entry name" value="GMC_oxred_N"/>
    <property type="match status" value="1"/>
</dbReference>
<dbReference type="PROSITE" id="PS00624">
    <property type="entry name" value="GMC_OXRED_2"/>
    <property type="match status" value="1"/>
</dbReference>
<accession>A0AA85BDN2</accession>
<evidence type="ECO:0000313" key="8">
    <source>
        <dbReference type="WBParaSite" id="SMTH1_4440.1"/>
    </source>
</evidence>
<name>A0AA85BDN2_9TREM</name>
<evidence type="ECO:0000256" key="3">
    <source>
        <dbReference type="ARBA" id="ARBA00022630"/>
    </source>
</evidence>
<dbReference type="GO" id="GO:0050660">
    <property type="term" value="F:flavin adenine dinucleotide binding"/>
    <property type="evidence" value="ECO:0007669"/>
    <property type="project" value="InterPro"/>
</dbReference>
<comment type="cofactor">
    <cofactor evidence="1 5">
        <name>FAD</name>
        <dbReference type="ChEBI" id="CHEBI:57692"/>
    </cofactor>
</comment>
<feature type="binding site" evidence="5">
    <location>
        <position position="167"/>
    </location>
    <ligand>
        <name>FAD</name>
        <dbReference type="ChEBI" id="CHEBI:57692"/>
    </ligand>
</feature>
<dbReference type="PANTHER" id="PTHR11552">
    <property type="entry name" value="GLUCOSE-METHANOL-CHOLINE GMC OXIDOREDUCTASE"/>
    <property type="match status" value="1"/>
</dbReference>
<comment type="similarity">
    <text evidence="2">Belongs to the GMC oxidoreductase family.</text>
</comment>
<dbReference type="SUPFAM" id="SSF51905">
    <property type="entry name" value="FAD/NAD(P)-binding domain"/>
    <property type="match status" value="1"/>
</dbReference>
<sequence>MYILFIRNRYRLDITFGDEELNYDYADDEEIIWKLRNTQFDFIIVGGGTAGSIIVRKLWDGFQKMQCKSLEQAKSCSSEGVTKNRKLYSVSDDVNICKITCSNYRPKILLLESGSEISWLTKKISDIPLLAPLLYGRGIDVIEQTTPQISSALKLKEKVILLPRGHVLGGSALLNAMIFSYGHPDDELLKEFLHSNEEFLSELFDKMEGCNLKPEAIRHLQHNQLIHAYFAKAFEMQGLKVNSSPPGWSFEGLTIPMVFVRNAQRISSYSECLLPLTKQKFTDLTILTETQVEKILFKTGFQEDLSAYGVLVNYKNRSFTIKLKTNSGIDQKIWPKPEILLSAGTVKTPEILLRSGLGPSRDYPVFNQEHKHVTLPVGENLHDHPMIGLICSVLNGTTVTTKSLTLLEIFKYYWQGKGLLSQASALTSIGYYRTSYQKLEGDSRPDIQYTVISASPFEKDTFENLGNFNPSTWYRYMKDENSKDFENPIVLLISLLNPRSRGTITMEYDDSGQPAGNVKINPSYFRELSDINRLVEGIIWIYKTMHYINEKIDKLNLKELNKERHIVIKLHLPHFSGCPEVPKAEYLHCFEQAEFIEKLKIAIECLIKSITLSNYHLVGTCSMQLPSKNNSAVVDKNLKIIGVTNVRVGDASVISKIPTGNPASLIMAIGNQLAKYIIHENWQQLSLMMG</sequence>
<evidence type="ECO:0000256" key="4">
    <source>
        <dbReference type="ARBA" id="ARBA00022827"/>
    </source>
</evidence>
<dbReference type="PANTHER" id="PTHR11552:SF147">
    <property type="entry name" value="CHOLINE DEHYDROGENASE, MITOCHONDRIAL"/>
    <property type="match status" value="1"/>
</dbReference>
<reference evidence="8" key="1">
    <citation type="submission" date="2023-11" db="UniProtKB">
        <authorList>
            <consortium name="WormBaseParasite"/>
        </authorList>
    </citation>
    <scope>IDENTIFICATION</scope>
</reference>
<evidence type="ECO:0000259" key="6">
    <source>
        <dbReference type="PROSITE" id="PS00624"/>
    </source>
</evidence>
<dbReference type="InterPro" id="IPR007867">
    <property type="entry name" value="GMC_OxRtase_C"/>
</dbReference>
<evidence type="ECO:0000256" key="2">
    <source>
        <dbReference type="ARBA" id="ARBA00010790"/>
    </source>
</evidence>
<dbReference type="WBParaSite" id="SMTH1_4440.1">
    <property type="protein sequence ID" value="SMTH1_4440.1"/>
    <property type="gene ID" value="SMTH1_4440"/>
</dbReference>
<dbReference type="AlphaFoldDB" id="A0AA85BDN2"/>
<feature type="binding site" evidence="5">
    <location>
        <position position="292"/>
    </location>
    <ligand>
        <name>FAD</name>
        <dbReference type="ChEBI" id="CHEBI:57692"/>
    </ligand>
</feature>
<keyword evidence="4 5" id="KW-0274">FAD</keyword>
<dbReference type="Gene3D" id="3.50.50.60">
    <property type="entry name" value="FAD/NAD(P)-binding domain"/>
    <property type="match status" value="1"/>
</dbReference>
<dbReference type="GO" id="GO:0016614">
    <property type="term" value="F:oxidoreductase activity, acting on CH-OH group of donors"/>
    <property type="evidence" value="ECO:0007669"/>
    <property type="project" value="InterPro"/>
</dbReference>
<evidence type="ECO:0000256" key="5">
    <source>
        <dbReference type="PIRSR" id="PIRSR000137-2"/>
    </source>
</evidence>
<feature type="domain" description="Glucose-methanol-choline oxidoreductase N-terminal" evidence="6">
    <location>
        <begin position="344"/>
        <end position="358"/>
    </location>
</feature>
<dbReference type="Pfam" id="PF05199">
    <property type="entry name" value="GMC_oxred_C"/>
    <property type="match status" value="1"/>
</dbReference>
<dbReference type="InterPro" id="IPR036188">
    <property type="entry name" value="FAD/NAD-bd_sf"/>
</dbReference>
<keyword evidence="3" id="KW-0285">Flavoprotein</keyword>
<dbReference type="SUPFAM" id="SSF54373">
    <property type="entry name" value="FAD-linked reductases, C-terminal domain"/>
    <property type="match status" value="1"/>
</dbReference>
<dbReference type="PIRSF" id="PIRSF000137">
    <property type="entry name" value="Alcohol_oxidase"/>
    <property type="match status" value="1"/>
</dbReference>
<protein>
    <recommendedName>
        <fullName evidence="6">Glucose-methanol-choline oxidoreductase N-terminal domain-containing protein</fullName>
    </recommendedName>
</protein>
<dbReference type="Proteomes" id="UP000050791">
    <property type="component" value="Unassembled WGS sequence"/>
</dbReference>
<dbReference type="InterPro" id="IPR012132">
    <property type="entry name" value="GMC_OxRdtase"/>
</dbReference>
<organism evidence="7 8">
    <name type="scientific">Schistosoma mattheei</name>
    <dbReference type="NCBI Taxonomy" id="31246"/>
    <lineage>
        <taxon>Eukaryota</taxon>
        <taxon>Metazoa</taxon>
        <taxon>Spiralia</taxon>
        <taxon>Lophotrochozoa</taxon>
        <taxon>Platyhelminthes</taxon>
        <taxon>Trematoda</taxon>
        <taxon>Digenea</taxon>
        <taxon>Strigeidida</taxon>
        <taxon>Schistosomatoidea</taxon>
        <taxon>Schistosomatidae</taxon>
        <taxon>Schistosoma</taxon>
    </lineage>
</organism>